<keyword evidence="6" id="KW-1185">Reference proteome</keyword>
<feature type="compositionally biased region" description="Basic and acidic residues" evidence="4">
    <location>
        <begin position="471"/>
        <end position="483"/>
    </location>
</feature>
<dbReference type="InterPro" id="IPR007133">
    <property type="entry name" value="RNA_pol_II-assoc_Paf1"/>
</dbReference>
<comment type="similarity">
    <text evidence="2">Belongs to the PAF1 family.</text>
</comment>
<dbReference type="GO" id="GO:0000993">
    <property type="term" value="F:RNA polymerase II complex binding"/>
    <property type="evidence" value="ECO:0007669"/>
    <property type="project" value="TreeGrafter"/>
</dbReference>
<feature type="compositionally biased region" description="Low complexity" evidence="4">
    <location>
        <begin position="745"/>
        <end position="754"/>
    </location>
</feature>
<feature type="compositionally biased region" description="Acidic residues" evidence="4">
    <location>
        <begin position="642"/>
        <end position="665"/>
    </location>
</feature>
<evidence type="ECO:0000256" key="4">
    <source>
        <dbReference type="SAM" id="MobiDB-lite"/>
    </source>
</evidence>
<proteinExistence type="inferred from homology"/>
<keyword evidence="5" id="KW-0240">DNA-directed RNA polymerase</keyword>
<dbReference type="PANTHER" id="PTHR23188:SF12">
    <property type="entry name" value="RNA POLYMERASE II-ASSOCIATED FACTOR 1 HOMOLOG"/>
    <property type="match status" value="1"/>
</dbReference>
<feature type="compositionally biased region" description="Basic and acidic residues" evidence="4">
    <location>
        <begin position="666"/>
        <end position="675"/>
    </location>
</feature>
<keyword evidence="3" id="KW-0539">Nucleus</keyword>
<dbReference type="PANTHER" id="PTHR23188">
    <property type="entry name" value="RNA POLYMERASE II-ASSOCIATED FACTOR 1 HOMOLOG"/>
    <property type="match status" value="1"/>
</dbReference>
<reference evidence="5 6" key="1">
    <citation type="submission" date="2018-03" db="EMBL/GenBank/DDBJ databases">
        <authorList>
            <person name="Guldener U."/>
        </authorList>
    </citation>
    <scope>NUCLEOTIDE SEQUENCE [LARGE SCALE GENOMIC DNA]</scope>
    <source>
        <strain evidence="5 6">DAOM196992</strain>
    </source>
</reference>
<feature type="compositionally biased region" description="Acidic residues" evidence="4">
    <location>
        <begin position="430"/>
        <end position="449"/>
    </location>
</feature>
<feature type="region of interest" description="Disordered" evidence="4">
    <location>
        <begin position="1"/>
        <end position="31"/>
    </location>
</feature>
<comment type="subcellular location">
    <subcellularLocation>
        <location evidence="1">Nucleus</location>
    </subcellularLocation>
</comment>
<accession>A0A5C3EVS4</accession>
<keyword evidence="5" id="KW-0804">Transcription</keyword>
<feature type="compositionally biased region" description="Low complexity" evidence="4">
    <location>
        <begin position="1"/>
        <end position="23"/>
    </location>
</feature>
<dbReference type="GO" id="GO:0003682">
    <property type="term" value="F:chromatin binding"/>
    <property type="evidence" value="ECO:0007669"/>
    <property type="project" value="TreeGrafter"/>
</dbReference>
<feature type="region of interest" description="Disordered" evidence="4">
    <location>
        <begin position="337"/>
        <end position="370"/>
    </location>
</feature>
<feature type="region of interest" description="Disordered" evidence="4">
    <location>
        <begin position="556"/>
        <end position="786"/>
    </location>
</feature>
<name>A0A5C3EVS4_9BASI</name>
<feature type="compositionally biased region" description="Low complexity" evidence="4">
    <location>
        <begin position="713"/>
        <end position="728"/>
    </location>
</feature>
<dbReference type="OrthoDB" id="10260285at2759"/>
<sequence length="786" mass="84210">MSSSSGSRGIAASSTSTSSSSSSSRKRELIDRVRYPNPIPLPPYAPKLVKVATDPARYANPHFADRLASAHPLPVLVDAHAGMPIDLARFQDLWEGDLSEVSVAPTDRLDQDSLDDADAFLLQDFASALPAAGTAAPNGAIGIVTSLHASDDPASAATLAAALQQRHASAIGPNAKTTLAADDVTWLRRTEYLSAEQKRAQQAVQKPRHVEAVNTSREAQVNKIQQSFRDAQKPLDRLVHPTKRGVTAVSSFELLPDPDTWATDYHVVRFIDPPGRIVNGVPIVDPRLDVALLRPVTVNNEQRVSYYLPTGEDLPDDPDAPMSLLEDIALEDEKSRRLRKRRRTGKFPAAKINGADADADGDGEGEGASRNEVGTAYKWIRDYVPKDTAESSHDVLLLSLDDGVPDEDPDADIDPIKGAKRSRGGPGGAGDDDDDDDLFGGDDDDEDGADGGVQTTAVPQAEHERRKRSRRSELTKGKERDAAPDGTGATLAFKSKPKAYYHKVGMRFTLRVWRSRVAKNEKLRNKDRRYPGKWDVITLSNRDMTEREKLRRYHLRSQVDDMGALDPYESSADEAEDDVDGDEEHEAAPVEAADAAAEGSPNGADDAADESRRIFGDDDEDDDEEAAVAAQQQQAARRDADADADANADAEAEAEADGENEDEDEQTRGGARDNHDDDDDEAGSKSGNDESGRDDDGTDDEDAGSIDGDEELAALQAEAAGAGDSGDVAADEGEGGGRRSRRSRTTASASAAAGDGDGGAEEAGGEEQAADEQTRGEDTGMDVDEE</sequence>
<dbReference type="AlphaFoldDB" id="A0A5C3EVS4"/>
<evidence type="ECO:0000313" key="5">
    <source>
        <dbReference type="EMBL" id="SPO36348.1"/>
    </source>
</evidence>
<gene>
    <name evidence="5" type="ORF">PSFLO_01819</name>
</gene>
<feature type="compositionally biased region" description="Acidic residues" evidence="4">
    <location>
        <begin position="571"/>
        <end position="585"/>
    </location>
</feature>
<protein>
    <submittedName>
        <fullName evidence="5">Related to DNA-directed RNA polymerase II regulator</fullName>
    </submittedName>
</protein>
<dbReference type="GO" id="GO:0006368">
    <property type="term" value="P:transcription elongation by RNA polymerase II"/>
    <property type="evidence" value="ECO:0007669"/>
    <property type="project" value="InterPro"/>
</dbReference>
<feature type="compositionally biased region" description="Acidic residues" evidence="4">
    <location>
        <begin position="617"/>
        <end position="626"/>
    </location>
</feature>
<evidence type="ECO:0000313" key="6">
    <source>
        <dbReference type="Proteomes" id="UP000323386"/>
    </source>
</evidence>
<dbReference type="EMBL" id="OOIP01000004">
    <property type="protein sequence ID" value="SPO36348.1"/>
    <property type="molecule type" value="Genomic_DNA"/>
</dbReference>
<organism evidence="5 6">
    <name type="scientific">Pseudozyma flocculosa</name>
    <dbReference type="NCBI Taxonomy" id="84751"/>
    <lineage>
        <taxon>Eukaryota</taxon>
        <taxon>Fungi</taxon>
        <taxon>Dikarya</taxon>
        <taxon>Basidiomycota</taxon>
        <taxon>Ustilaginomycotina</taxon>
        <taxon>Ustilaginomycetes</taxon>
        <taxon>Ustilaginales</taxon>
        <taxon>Ustilaginaceae</taxon>
        <taxon>Pseudozyma</taxon>
    </lineage>
</organism>
<feature type="compositionally biased region" description="Acidic residues" evidence="4">
    <location>
        <begin position="403"/>
        <end position="413"/>
    </location>
</feature>
<evidence type="ECO:0000256" key="2">
    <source>
        <dbReference type="ARBA" id="ARBA00007560"/>
    </source>
</evidence>
<feature type="region of interest" description="Disordered" evidence="4">
    <location>
        <begin position="400"/>
        <end position="490"/>
    </location>
</feature>
<dbReference type="GO" id="GO:0016593">
    <property type="term" value="C:Cdc73/Paf1 complex"/>
    <property type="evidence" value="ECO:0007669"/>
    <property type="project" value="InterPro"/>
</dbReference>
<evidence type="ECO:0000256" key="1">
    <source>
        <dbReference type="ARBA" id="ARBA00004123"/>
    </source>
</evidence>
<feature type="compositionally biased region" description="Acidic residues" evidence="4">
    <location>
        <begin position="758"/>
        <end position="770"/>
    </location>
</feature>
<evidence type="ECO:0000256" key="3">
    <source>
        <dbReference type="ARBA" id="ARBA00023242"/>
    </source>
</evidence>
<dbReference type="Pfam" id="PF03985">
    <property type="entry name" value="Paf1"/>
    <property type="match status" value="2"/>
</dbReference>
<dbReference type="Proteomes" id="UP000323386">
    <property type="component" value="Unassembled WGS sequence"/>
</dbReference>
<feature type="compositionally biased region" description="Low complexity" evidence="4">
    <location>
        <begin position="589"/>
        <end position="598"/>
    </location>
</feature>
<feature type="compositionally biased region" description="Acidic residues" evidence="4">
    <location>
        <begin position="696"/>
        <end position="712"/>
    </location>
</feature>